<dbReference type="Pfam" id="PF04184">
    <property type="entry name" value="ST7"/>
    <property type="match status" value="1"/>
</dbReference>
<name>A0A6H1PAI2_PRIMG</name>
<evidence type="ECO:0000313" key="6">
    <source>
        <dbReference type="Proteomes" id="UP000501868"/>
    </source>
</evidence>
<dbReference type="AlphaFoldDB" id="A0A6H1PAI2"/>
<reference evidence="5 6" key="2">
    <citation type="submission" date="2020-04" db="EMBL/GenBank/DDBJ databases">
        <authorList>
            <person name="Fomenkov A."/>
            <person name="Anton B.P."/>
            <person name="Roberts R.J."/>
        </authorList>
    </citation>
    <scope>NUCLEOTIDE SEQUENCE [LARGE SCALE GENOMIC DNA]</scope>
    <source>
        <strain evidence="5 6">S2</strain>
    </source>
</reference>
<dbReference type="InterPro" id="IPR004027">
    <property type="entry name" value="SEC_C_motif"/>
</dbReference>
<dbReference type="InterPro" id="IPR011990">
    <property type="entry name" value="TPR-like_helical_dom_sf"/>
</dbReference>
<evidence type="ECO:0000256" key="4">
    <source>
        <dbReference type="ARBA" id="ARBA00023136"/>
    </source>
</evidence>
<accession>A0A6H1PAI2</accession>
<dbReference type="Proteomes" id="UP000501868">
    <property type="component" value="Chromosome"/>
</dbReference>
<dbReference type="SUPFAM" id="SSF103642">
    <property type="entry name" value="Sec-C motif"/>
    <property type="match status" value="1"/>
</dbReference>
<organism evidence="5 6">
    <name type="scientific">Priestia megaterium</name>
    <name type="common">Bacillus megaterium</name>
    <dbReference type="NCBI Taxonomy" id="1404"/>
    <lineage>
        <taxon>Bacteria</taxon>
        <taxon>Bacillati</taxon>
        <taxon>Bacillota</taxon>
        <taxon>Bacilli</taxon>
        <taxon>Bacillales</taxon>
        <taxon>Bacillaceae</taxon>
        <taxon>Priestia</taxon>
    </lineage>
</organism>
<evidence type="ECO:0000256" key="2">
    <source>
        <dbReference type="ARBA" id="ARBA00022692"/>
    </source>
</evidence>
<evidence type="ECO:0000313" key="5">
    <source>
        <dbReference type="EMBL" id="QIZ10599.1"/>
    </source>
</evidence>
<comment type="subcellular location">
    <subcellularLocation>
        <location evidence="1">Membrane</location>
        <topology evidence="1">Multi-pass membrane protein</topology>
    </subcellularLocation>
</comment>
<dbReference type="Pfam" id="PF02810">
    <property type="entry name" value="SEC-C"/>
    <property type="match status" value="1"/>
</dbReference>
<keyword evidence="2" id="KW-0812">Transmembrane</keyword>
<dbReference type="GO" id="GO:0016020">
    <property type="term" value="C:membrane"/>
    <property type="evidence" value="ECO:0007669"/>
    <property type="project" value="UniProtKB-SubCell"/>
</dbReference>
<dbReference type="SUPFAM" id="SSF48452">
    <property type="entry name" value="TPR-like"/>
    <property type="match status" value="1"/>
</dbReference>
<dbReference type="EMBL" id="CP051128">
    <property type="protein sequence ID" value="QIZ10599.1"/>
    <property type="molecule type" value="Genomic_DNA"/>
</dbReference>
<gene>
    <name evidence="5" type="ORF">HFZ78_30960</name>
</gene>
<reference evidence="5 6" key="1">
    <citation type="submission" date="2020-04" db="EMBL/GenBank/DDBJ databases">
        <title>Genome-Wide Identification of 5-Methylcytosine Sites in Bacterial Genomes By High-Throughput Sequencing of MspJI Restriction Fragments.</title>
        <authorList>
            <person name="Wu V."/>
        </authorList>
    </citation>
    <scope>NUCLEOTIDE SEQUENCE [LARGE SCALE GENOMIC DNA]</scope>
    <source>
        <strain evidence="5 6">S2</strain>
    </source>
</reference>
<evidence type="ECO:0000256" key="3">
    <source>
        <dbReference type="ARBA" id="ARBA00022989"/>
    </source>
</evidence>
<keyword evidence="3" id="KW-1133">Transmembrane helix</keyword>
<dbReference type="InterPro" id="IPR007311">
    <property type="entry name" value="ST7"/>
</dbReference>
<sequence>MEKINRNGPCPCGSGKKYKKCCGANEAVSITDMIDSEIDVLQKHILHYAYYHFGPEIQEDFEVLEEMIEIDNEQEREFYELIHAIWFTLFEGLDDGETIIEKFIAAEIGKIKRPKLRKILQTWTEARTIAGKVLAVENNRVTVEDGFTSEEFEAIIANVPITVEEGSFFVGILVPYDQNYVFFPSPFDLPDLKPEDAFSYIEVSSIEADYDSPQGYLTDFFLEVLSELPVVGNFLEIDEMDWPAPIYKEVADIFKQKLESLDVPASIVDTGVILWLSFCQKRQKRIQNPNLYVAALHYLLSTIAPLEKTYTQKELAKLYSVSTGSVSSIFTELETVLHPEIAELIGMVYGLDEAPQLPPFEKAPVIDFPRKSVPVAEESRKTEAMRDSSVQTLTLVDTSSKKTKSPVRKVSKRDEERARNLIYDAYQSDGQQRYKLAEEAITLNPNCSDAYVILAEKTKSLEEAILLYEKGIQAGERELGKAFFKENKGHFWGLIETRPFMRAKLHYAEALSLIGKINEATLQYEELLELNPMDNQGVRYSLFVAYLDAGDTKKASDLLYQFEEESAQTSYNKLLLEIQERGFTAKAAKLLKEAKKDNKYVISYLTGKKRLPAYPPDYYGFGDENEAIVYADMHLHLWKKIDGLVEWLKSK</sequence>
<dbReference type="Gene3D" id="1.25.40.10">
    <property type="entry name" value="Tetratricopeptide repeat domain"/>
    <property type="match status" value="1"/>
</dbReference>
<evidence type="ECO:0000256" key="1">
    <source>
        <dbReference type="ARBA" id="ARBA00004141"/>
    </source>
</evidence>
<dbReference type="Gene3D" id="3.10.450.50">
    <property type="match status" value="1"/>
</dbReference>
<protein>
    <submittedName>
        <fullName evidence="5">Uncharacterized protein</fullName>
    </submittedName>
</protein>
<keyword evidence="4" id="KW-0472">Membrane</keyword>
<proteinExistence type="predicted"/>